<dbReference type="Gene3D" id="3.10.560.10">
    <property type="entry name" value="Outer membrane lipoprotein wza domain like"/>
    <property type="match status" value="1"/>
</dbReference>
<evidence type="ECO:0000256" key="1">
    <source>
        <dbReference type="ARBA" id="ARBA00022729"/>
    </source>
</evidence>
<dbReference type="InterPro" id="IPR049712">
    <property type="entry name" value="Poly_export"/>
</dbReference>
<gene>
    <name evidence="4" type="ORF">FHR23_002926</name>
</gene>
<evidence type="ECO:0000313" key="4">
    <source>
        <dbReference type="EMBL" id="MBB5719967.1"/>
    </source>
</evidence>
<feature type="domain" description="Polysaccharide export protein N-terminal" evidence="2">
    <location>
        <begin position="25"/>
        <end position="99"/>
    </location>
</feature>
<feature type="domain" description="Soluble ligand binding" evidence="3">
    <location>
        <begin position="105"/>
        <end position="148"/>
    </location>
</feature>
<sequence>MTIGLTACSSSYQPISLASANNGVDGKYRLGPGDAVRVTVYGEDKMSGEYEVAGNGSLALPLIGDVPAGGKTAAELAALVRTRLADGGYLLDPQVSAEVRDYRPYYILGEVSKPGEYPYADRLTIFQAVARAGGFTPRADQHRVVLRRSDWAAAREVRLTGDALLIAPGDTIYIQESAL</sequence>
<keyword evidence="1" id="KW-0732">Signal</keyword>
<accession>A0A840Z2I2</accession>
<evidence type="ECO:0000259" key="2">
    <source>
        <dbReference type="Pfam" id="PF02563"/>
    </source>
</evidence>
<dbReference type="InterPro" id="IPR003715">
    <property type="entry name" value="Poly_export_N"/>
</dbReference>
<dbReference type="EMBL" id="JACIJI010000007">
    <property type="protein sequence ID" value="MBB5719967.1"/>
    <property type="molecule type" value="Genomic_DNA"/>
</dbReference>
<name>A0A840Z2I2_9SPHN</name>
<evidence type="ECO:0000259" key="3">
    <source>
        <dbReference type="Pfam" id="PF10531"/>
    </source>
</evidence>
<comment type="caution">
    <text evidence="4">The sequence shown here is derived from an EMBL/GenBank/DDBJ whole genome shotgun (WGS) entry which is preliminary data.</text>
</comment>
<organism evidence="4 5">
    <name type="scientific">Stakelama sediminis</name>
    <dbReference type="NCBI Taxonomy" id="463200"/>
    <lineage>
        <taxon>Bacteria</taxon>
        <taxon>Pseudomonadati</taxon>
        <taxon>Pseudomonadota</taxon>
        <taxon>Alphaproteobacteria</taxon>
        <taxon>Sphingomonadales</taxon>
        <taxon>Sphingomonadaceae</taxon>
        <taxon>Stakelama</taxon>
    </lineage>
</organism>
<evidence type="ECO:0000313" key="5">
    <source>
        <dbReference type="Proteomes" id="UP000554342"/>
    </source>
</evidence>
<dbReference type="Proteomes" id="UP000554342">
    <property type="component" value="Unassembled WGS sequence"/>
</dbReference>
<dbReference type="PANTHER" id="PTHR33619:SF3">
    <property type="entry name" value="POLYSACCHARIDE EXPORT PROTEIN GFCE-RELATED"/>
    <property type="match status" value="1"/>
</dbReference>
<proteinExistence type="predicted"/>
<dbReference type="Pfam" id="PF10531">
    <property type="entry name" value="SLBB"/>
    <property type="match status" value="1"/>
</dbReference>
<dbReference type="PANTHER" id="PTHR33619">
    <property type="entry name" value="POLYSACCHARIDE EXPORT PROTEIN GFCE-RELATED"/>
    <property type="match status" value="1"/>
</dbReference>
<dbReference type="Gene3D" id="3.30.1950.10">
    <property type="entry name" value="wza like domain"/>
    <property type="match status" value="1"/>
</dbReference>
<dbReference type="RefSeq" id="WP_184005471.1">
    <property type="nucleotide sequence ID" value="NZ_BAABIF010000011.1"/>
</dbReference>
<dbReference type="AlphaFoldDB" id="A0A840Z2I2"/>
<protein>
    <submittedName>
        <fullName evidence="4">Polysaccharide export outer membrane protein</fullName>
    </submittedName>
</protein>
<reference evidence="4 5" key="1">
    <citation type="submission" date="2020-08" db="EMBL/GenBank/DDBJ databases">
        <title>Genomic Encyclopedia of Type Strains, Phase IV (KMG-IV): sequencing the most valuable type-strain genomes for metagenomic binning, comparative biology and taxonomic classification.</title>
        <authorList>
            <person name="Goeker M."/>
        </authorList>
    </citation>
    <scope>NUCLEOTIDE SEQUENCE [LARGE SCALE GENOMIC DNA]</scope>
    <source>
        <strain evidence="4 5">DSM 27203</strain>
    </source>
</reference>
<keyword evidence="5" id="KW-1185">Reference proteome</keyword>
<dbReference type="Pfam" id="PF02563">
    <property type="entry name" value="Poly_export"/>
    <property type="match status" value="1"/>
</dbReference>
<dbReference type="GO" id="GO:0015159">
    <property type="term" value="F:polysaccharide transmembrane transporter activity"/>
    <property type="evidence" value="ECO:0007669"/>
    <property type="project" value="InterPro"/>
</dbReference>
<dbReference type="InterPro" id="IPR019554">
    <property type="entry name" value="Soluble_ligand-bd"/>
</dbReference>